<dbReference type="NCBIfam" id="TIGR04088">
    <property type="entry name" value="cognate_SipW"/>
    <property type="match status" value="1"/>
</dbReference>
<dbReference type="Pfam" id="PF12389">
    <property type="entry name" value="Peptidase_M73"/>
    <property type="match status" value="1"/>
</dbReference>
<evidence type="ECO:0000256" key="1">
    <source>
        <dbReference type="SAM" id="MobiDB-lite"/>
    </source>
</evidence>
<proteinExistence type="predicted"/>
<evidence type="ECO:0000313" key="4">
    <source>
        <dbReference type="Proteomes" id="UP000177039"/>
    </source>
</evidence>
<accession>A0A1F5H8F2</accession>
<organism evidence="3 4">
    <name type="scientific">Candidatus Curtissbacteria bacterium RIFCSPLOWO2_01_FULL_42_50</name>
    <dbReference type="NCBI Taxonomy" id="1797730"/>
    <lineage>
        <taxon>Bacteria</taxon>
        <taxon>Candidatus Curtissiibacteriota</taxon>
    </lineage>
</organism>
<evidence type="ECO:0000256" key="2">
    <source>
        <dbReference type="SAM" id="Phobius"/>
    </source>
</evidence>
<feature type="transmembrane region" description="Helical" evidence="2">
    <location>
        <begin position="12"/>
        <end position="34"/>
    </location>
</feature>
<keyword evidence="2" id="KW-0812">Transmembrane</keyword>
<gene>
    <name evidence="3" type="ORF">A3B54_01425</name>
</gene>
<dbReference type="EMBL" id="MFBT01000001">
    <property type="protein sequence ID" value="OGE00352.1"/>
    <property type="molecule type" value="Genomic_DNA"/>
</dbReference>
<name>A0A1F5H8F2_9BACT</name>
<protein>
    <submittedName>
        <fullName evidence="3">Uncharacterized protein</fullName>
    </submittedName>
</protein>
<evidence type="ECO:0000313" key="3">
    <source>
        <dbReference type="EMBL" id="OGE00352.1"/>
    </source>
</evidence>
<keyword evidence="2" id="KW-1133">Transmembrane helix</keyword>
<sequence>MQNISARLNSKVLLSIATIFAAAAIVLGATFAFFSDTETSKDNTFVAGALDLKVNGEDDPSQIVNITDLKPGDDYLIDKTLLVDFNPAKIYVHIKDIVNNQGTQTEPENLEEDNTPKSDIQNFLTYDLKVQDEVIISFQNNVLLPDAVSCWIPLGQIPGNQNVTVTQSFHFDKDVSNWAQGDILTFTEEFLALQINDPTIPTTGENVWNPDTKSCEPPPVIVSCEPNDAIFASGFSNVAQGLRKDGTAVLADRSDPNDATGAPQSLGNPDDTPVVAGSFFSLGFPHANNGNVPGTLELSFSEPFFPNPSGSDLQVFEVTGGTYPEERVRVEVSPDGTTWTLVAASALRDAPIEISPLTSAQFIRLTEASNIAPFESTADGYDLDAVKAFCTEAD</sequence>
<keyword evidence="2" id="KW-0472">Membrane</keyword>
<dbReference type="Proteomes" id="UP000177039">
    <property type="component" value="Unassembled WGS sequence"/>
</dbReference>
<reference evidence="3 4" key="1">
    <citation type="journal article" date="2016" name="Nat. Commun.">
        <title>Thousands of microbial genomes shed light on interconnected biogeochemical processes in an aquifer system.</title>
        <authorList>
            <person name="Anantharaman K."/>
            <person name="Brown C.T."/>
            <person name="Hug L.A."/>
            <person name="Sharon I."/>
            <person name="Castelle C.J."/>
            <person name="Probst A.J."/>
            <person name="Thomas B.C."/>
            <person name="Singh A."/>
            <person name="Wilkins M.J."/>
            <person name="Karaoz U."/>
            <person name="Brodie E.L."/>
            <person name="Williams K.H."/>
            <person name="Hubbard S.S."/>
            <person name="Banfield J.F."/>
        </authorList>
    </citation>
    <scope>NUCLEOTIDE SEQUENCE [LARGE SCALE GENOMIC DNA]</scope>
</reference>
<comment type="caution">
    <text evidence="3">The sequence shown here is derived from an EMBL/GenBank/DDBJ whole genome shotgun (WGS) entry which is preliminary data.</text>
</comment>
<feature type="region of interest" description="Disordered" evidence="1">
    <location>
        <begin position="250"/>
        <end position="270"/>
    </location>
</feature>
<dbReference type="AlphaFoldDB" id="A0A1F5H8F2"/>
<dbReference type="InterPro" id="IPR023833">
    <property type="entry name" value="Signal_pept_SipW-depend-type"/>
</dbReference>
<dbReference type="InterPro" id="IPR022121">
    <property type="entry name" value="Peptidase_M73_camelysin"/>
</dbReference>